<keyword evidence="6" id="KW-0804">Transcription</keyword>
<evidence type="ECO:0000259" key="9">
    <source>
        <dbReference type="PROSITE" id="PS50048"/>
    </source>
</evidence>
<keyword evidence="4" id="KW-0805">Transcription regulation</keyword>
<dbReference type="SMART" id="SM00066">
    <property type="entry name" value="GAL4"/>
    <property type="match status" value="1"/>
</dbReference>
<evidence type="ECO:0000256" key="4">
    <source>
        <dbReference type="ARBA" id="ARBA00023015"/>
    </source>
</evidence>
<accession>A0A8H3TT47</accession>
<dbReference type="GO" id="GO:0006351">
    <property type="term" value="P:DNA-templated transcription"/>
    <property type="evidence" value="ECO:0007669"/>
    <property type="project" value="InterPro"/>
</dbReference>
<evidence type="ECO:0000256" key="5">
    <source>
        <dbReference type="ARBA" id="ARBA00023125"/>
    </source>
</evidence>
<evidence type="ECO:0000256" key="7">
    <source>
        <dbReference type="ARBA" id="ARBA00023242"/>
    </source>
</evidence>
<evidence type="ECO:0000313" key="10">
    <source>
        <dbReference type="EMBL" id="GHJ86549.1"/>
    </source>
</evidence>
<comment type="caution">
    <text evidence="10">The sequence shown here is derived from an EMBL/GenBank/DDBJ whole genome shotgun (WGS) entry which is preliminary data.</text>
</comment>
<name>A0A8H3TT47_9TREE</name>
<feature type="domain" description="Zn(2)-C6 fungal-type" evidence="9">
    <location>
        <begin position="58"/>
        <end position="87"/>
    </location>
</feature>
<protein>
    <recommendedName>
        <fullName evidence="9">Zn(2)-C6 fungal-type domain-containing protein</fullName>
    </recommendedName>
</protein>
<keyword evidence="3" id="KW-0862">Zinc</keyword>
<dbReference type="InterPro" id="IPR001138">
    <property type="entry name" value="Zn2Cys6_DnaBD"/>
</dbReference>
<dbReference type="Proteomes" id="UP000620104">
    <property type="component" value="Unassembled WGS sequence"/>
</dbReference>
<dbReference type="PANTHER" id="PTHR31845:SF34">
    <property type="entry name" value="TRANSCRIPTIONAL ACTIVATOR OF PROTEASES PRTT"/>
    <property type="match status" value="1"/>
</dbReference>
<proteinExistence type="predicted"/>
<evidence type="ECO:0000256" key="2">
    <source>
        <dbReference type="ARBA" id="ARBA00022723"/>
    </source>
</evidence>
<sequence length="868" mass="95301">MSASNTPPGMDSMQRDSEAGPHRIHHAYTAQPPPAPNTSIAVNLPDDEHTKIRRAAKACANCRKHKLRCLGGEPCRRCQRAGIFCDFSGKPATLPMIGQAASPSGSTSAGNTAVTNARVSALESSVTQILGHLEALRDELRFVRPEMSGARYDDQMRPTGVRLDRETGGPRYPLAIHQESRFPAYEQATDRSRIDQLAIAAAQQSPVPNVSAIEQTPSSTLDLAPINGSSFDARQRPHLPSFNGPSPPESATQSVHSRLSLRDLAPPPTDPDVTPGSRLRDATMHRFDPPFRAISFNPRVWENREIDPSLNRVSSEDPRRGESEARLPTDQFPSSNTRKDMGGESIRDDPVANGILSERMAWALFQQYAEHVHPFMPVFELSNPFAFYEATRAQSSFLFSVILAISARFCYRKAAPPQAAGAPALVLEVDAQTFDELADAAESHLARTLLRKQHAVTDVQGTLLMATWGLRSGGGGPDAWILTGHAFRMSRRLGMHLDDAVYAREKHLWIGEQGQRRVERYITRRRVWLALSTYDCLFSLGFGRPPSQPQMDAAETGAFLNLSMARFEQSGGRTAWQESGNDRIVPAVTGDVFIACQVELLQIARDFRAEVDQMRDNVEAQAVLNRPPGDGLTGVILTMCSRLNQRLDRWEERWSVKTPVGQFLRPITSHVQLCVGHIRLCINATALQPLSSRPSSAQSTPQPNATLHMSPQEEACLSIAIKAAVSVIRVHRESVATANMAFSYGTDYISCSLAHAALFLICAWKQGAKIDRGLVHHSLIQAIDAADYAERSHTRLLTALGRRIRELAVEAGFTDLPPPAATEESSRAPGPKSHPRSMLNVDSDLQIPIELDGNGSTGSWFPGDGSWY</sequence>
<keyword evidence="7" id="KW-0539">Nucleus</keyword>
<keyword evidence="5" id="KW-0238">DNA-binding</keyword>
<gene>
    <name evidence="10" type="ORF">NliqN6_2951</name>
</gene>
<dbReference type="PROSITE" id="PS00463">
    <property type="entry name" value="ZN2_CY6_FUNGAL_1"/>
    <property type="match status" value="1"/>
</dbReference>
<comment type="subcellular location">
    <subcellularLocation>
        <location evidence="1">Nucleus</location>
    </subcellularLocation>
</comment>
<evidence type="ECO:0000313" key="11">
    <source>
        <dbReference type="Proteomes" id="UP000620104"/>
    </source>
</evidence>
<dbReference type="GO" id="GO:0000976">
    <property type="term" value="F:transcription cis-regulatory region binding"/>
    <property type="evidence" value="ECO:0007669"/>
    <property type="project" value="TreeGrafter"/>
</dbReference>
<evidence type="ECO:0000256" key="1">
    <source>
        <dbReference type="ARBA" id="ARBA00004123"/>
    </source>
</evidence>
<keyword evidence="2" id="KW-0479">Metal-binding</keyword>
<dbReference type="CDD" id="cd12148">
    <property type="entry name" value="fungal_TF_MHR"/>
    <property type="match status" value="1"/>
</dbReference>
<feature type="region of interest" description="Disordered" evidence="8">
    <location>
        <begin position="1"/>
        <end position="21"/>
    </location>
</feature>
<dbReference type="Gene3D" id="4.10.240.10">
    <property type="entry name" value="Zn(2)-C6 fungal-type DNA-binding domain"/>
    <property type="match status" value="1"/>
</dbReference>
<dbReference type="SUPFAM" id="SSF57701">
    <property type="entry name" value="Zn2/Cys6 DNA-binding domain"/>
    <property type="match status" value="1"/>
</dbReference>
<keyword evidence="11" id="KW-1185">Reference proteome</keyword>
<feature type="region of interest" description="Disordered" evidence="8">
    <location>
        <begin position="220"/>
        <end position="283"/>
    </location>
</feature>
<dbReference type="OrthoDB" id="3163292at2759"/>
<dbReference type="PANTHER" id="PTHR31845">
    <property type="entry name" value="FINGER DOMAIN PROTEIN, PUTATIVE-RELATED"/>
    <property type="match status" value="1"/>
</dbReference>
<dbReference type="GO" id="GO:0008270">
    <property type="term" value="F:zinc ion binding"/>
    <property type="evidence" value="ECO:0007669"/>
    <property type="project" value="InterPro"/>
</dbReference>
<dbReference type="Pfam" id="PF00172">
    <property type="entry name" value="Zn_clus"/>
    <property type="match status" value="1"/>
</dbReference>
<dbReference type="Pfam" id="PF04082">
    <property type="entry name" value="Fungal_trans"/>
    <property type="match status" value="1"/>
</dbReference>
<dbReference type="GO" id="GO:0005634">
    <property type="term" value="C:nucleus"/>
    <property type="evidence" value="ECO:0007669"/>
    <property type="project" value="UniProtKB-SubCell"/>
</dbReference>
<feature type="region of interest" description="Disordered" evidence="8">
    <location>
        <begin position="815"/>
        <end position="839"/>
    </location>
</feature>
<dbReference type="EMBL" id="BLZA01000018">
    <property type="protein sequence ID" value="GHJ86549.1"/>
    <property type="molecule type" value="Genomic_DNA"/>
</dbReference>
<dbReference type="PROSITE" id="PS50048">
    <property type="entry name" value="ZN2_CY6_FUNGAL_2"/>
    <property type="match status" value="1"/>
</dbReference>
<feature type="region of interest" description="Disordered" evidence="8">
    <location>
        <begin position="310"/>
        <end position="347"/>
    </location>
</feature>
<feature type="compositionally biased region" description="Basic and acidic residues" evidence="8">
    <location>
        <begin position="337"/>
        <end position="347"/>
    </location>
</feature>
<dbReference type="InterPro" id="IPR007219">
    <property type="entry name" value="XnlR_reg_dom"/>
</dbReference>
<dbReference type="AlphaFoldDB" id="A0A8H3TT47"/>
<dbReference type="SMART" id="SM00906">
    <property type="entry name" value="Fungal_trans"/>
    <property type="match status" value="1"/>
</dbReference>
<organism evidence="10 11">
    <name type="scientific">Naganishia liquefaciens</name>
    <dbReference type="NCBI Taxonomy" id="104408"/>
    <lineage>
        <taxon>Eukaryota</taxon>
        <taxon>Fungi</taxon>
        <taxon>Dikarya</taxon>
        <taxon>Basidiomycota</taxon>
        <taxon>Agaricomycotina</taxon>
        <taxon>Tremellomycetes</taxon>
        <taxon>Filobasidiales</taxon>
        <taxon>Filobasidiaceae</taxon>
        <taxon>Naganishia</taxon>
    </lineage>
</organism>
<feature type="compositionally biased region" description="Basic and acidic residues" evidence="8">
    <location>
        <begin position="314"/>
        <end position="327"/>
    </location>
</feature>
<dbReference type="InterPro" id="IPR036864">
    <property type="entry name" value="Zn2-C6_fun-type_DNA-bd_sf"/>
</dbReference>
<dbReference type="CDD" id="cd00067">
    <property type="entry name" value="GAL4"/>
    <property type="match status" value="1"/>
</dbReference>
<dbReference type="InterPro" id="IPR051089">
    <property type="entry name" value="prtT"/>
</dbReference>
<feature type="compositionally biased region" description="Polar residues" evidence="8">
    <location>
        <begin position="220"/>
        <end position="232"/>
    </location>
</feature>
<reference evidence="10" key="1">
    <citation type="submission" date="2020-07" db="EMBL/GenBank/DDBJ databases">
        <title>Draft Genome Sequence of a Deep-Sea Yeast, Naganishia (Cryptococcus) liquefaciens strain N6.</title>
        <authorList>
            <person name="Han Y.W."/>
            <person name="Kajitani R."/>
            <person name="Morimoto H."/>
            <person name="Parhat M."/>
            <person name="Tsubouchi H."/>
            <person name="Bakenova O."/>
            <person name="Ogata M."/>
            <person name="Argunhan B."/>
            <person name="Aoki R."/>
            <person name="Kajiwara S."/>
            <person name="Itoh T."/>
            <person name="Iwasaki H."/>
        </authorList>
    </citation>
    <scope>NUCLEOTIDE SEQUENCE</scope>
    <source>
        <strain evidence="10">N6</strain>
    </source>
</reference>
<evidence type="ECO:0000256" key="6">
    <source>
        <dbReference type="ARBA" id="ARBA00023163"/>
    </source>
</evidence>
<evidence type="ECO:0000256" key="3">
    <source>
        <dbReference type="ARBA" id="ARBA00022833"/>
    </source>
</evidence>
<dbReference type="GO" id="GO:0000981">
    <property type="term" value="F:DNA-binding transcription factor activity, RNA polymerase II-specific"/>
    <property type="evidence" value="ECO:0007669"/>
    <property type="project" value="InterPro"/>
</dbReference>
<evidence type="ECO:0000256" key="8">
    <source>
        <dbReference type="SAM" id="MobiDB-lite"/>
    </source>
</evidence>